<protein>
    <recommendedName>
        <fullName evidence="8">Propionate 3-nitronate monooxygenase</fullName>
    </recommendedName>
</protein>
<evidence type="ECO:0000256" key="4">
    <source>
        <dbReference type="ARBA" id="ARBA00022630"/>
    </source>
</evidence>
<dbReference type="Pfam" id="PF03060">
    <property type="entry name" value="NMO"/>
    <property type="match status" value="1"/>
</dbReference>
<dbReference type="Gene3D" id="3.20.20.70">
    <property type="entry name" value="Aldolase class I"/>
    <property type="match status" value="1"/>
</dbReference>
<name>A0A368KZR3_9BURK</name>
<evidence type="ECO:0000256" key="8">
    <source>
        <dbReference type="ARBA" id="ARBA00031155"/>
    </source>
</evidence>
<dbReference type="CDD" id="cd04730">
    <property type="entry name" value="NPD_like"/>
    <property type="match status" value="1"/>
</dbReference>
<keyword evidence="6" id="KW-0560">Oxidoreductase</keyword>
<dbReference type="PANTHER" id="PTHR42747:SF3">
    <property type="entry name" value="NITRONATE MONOOXYGENASE-RELATED"/>
    <property type="match status" value="1"/>
</dbReference>
<comment type="similarity">
    <text evidence="2">Belongs to the nitronate monooxygenase family. NMO class I subfamily.</text>
</comment>
<evidence type="ECO:0000256" key="3">
    <source>
        <dbReference type="ARBA" id="ARBA00022575"/>
    </source>
</evidence>
<keyword evidence="3" id="KW-0216">Detoxification</keyword>
<dbReference type="InterPro" id="IPR013785">
    <property type="entry name" value="Aldolase_TIM"/>
</dbReference>
<dbReference type="RefSeq" id="WP_114403402.1">
    <property type="nucleotide sequence ID" value="NZ_QPGB01000005.1"/>
</dbReference>
<dbReference type="GO" id="GO:0018580">
    <property type="term" value="F:nitronate monooxygenase activity"/>
    <property type="evidence" value="ECO:0007669"/>
    <property type="project" value="InterPro"/>
</dbReference>
<evidence type="ECO:0000313" key="10">
    <source>
        <dbReference type="EMBL" id="RCS56800.1"/>
    </source>
</evidence>
<comment type="catalytic activity">
    <reaction evidence="9">
        <text>3 propionate 3-nitronate + 3 O2 + H2O = 3 3-oxopropanoate + 2 nitrate + nitrite + H2O2 + 3 H(+)</text>
        <dbReference type="Rhea" id="RHEA:57332"/>
        <dbReference type="ChEBI" id="CHEBI:15377"/>
        <dbReference type="ChEBI" id="CHEBI:15378"/>
        <dbReference type="ChEBI" id="CHEBI:15379"/>
        <dbReference type="ChEBI" id="CHEBI:16240"/>
        <dbReference type="ChEBI" id="CHEBI:16301"/>
        <dbReference type="ChEBI" id="CHEBI:17632"/>
        <dbReference type="ChEBI" id="CHEBI:33190"/>
        <dbReference type="ChEBI" id="CHEBI:136067"/>
    </reaction>
</comment>
<proteinExistence type="inferred from homology"/>
<accession>A0A368KZR3</accession>
<comment type="caution">
    <text evidence="10">The sequence shown here is derived from an EMBL/GenBank/DDBJ whole genome shotgun (WGS) entry which is preliminary data.</text>
</comment>
<evidence type="ECO:0000256" key="6">
    <source>
        <dbReference type="ARBA" id="ARBA00023002"/>
    </source>
</evidence>
<evidence type="ECO:0000256" key="1">
    <source>
        <dbReference type="ARBA" id="ARBA00001917"/>
    </source>
</evidence>
<keyword evidence="7 10" id="KW-0503">Monooxygenase</keyword>
<organism evidence="10 11">
    <name type="scientific">Parvibium lacunae</name>
    <dbReference type="NCBI Taxonomy" id="1888893"/>
    <lineage>
        <taxon>Bacteria</taxon>
        <taxon>Pseudomonadati</taxon>
        <taxon>Pseudomonadota</taxon>
        <taxon>Betaproteobacteria</taxon>
        <taxon>Burkholderiales</taxon>
        <taxon>Alcaligenaceae</taxon>
        <taxon>Parvibium</taxon>
    </lineage>
</organism>
<dbReference type="OrthoDB" id="9778912at2"/>
<dbReference type="AlphaFoldDB" id="A0A368KZR3"/>
<dbReference type="GO" id="GO:0009636">
    <property type="term" value="P:response to toxic substance"/>
    <property type="evidence" value="ECO:0007669"/>
    <property type="project" value="UniProtKB-KW"/>
</dbReference>
<keyword evidence="5" id="KW-0288">FMN</keyword>
<dbReference type="Proteomes" id="UP000252357">
    <property type="component" value="Unassembled WGS sequence"/>
</dbReference>
<evidence type="ECO:0000256" key="2">
    <source>
        <dbReference type="ARBA" id="ARBA00009881"/>
    </source>
</evidence>
<dbReference type="EMBL" id="QPGB01000005">
    <property type="protein sequence ID" value="RCS56800.1"/>
    <property type="molecule type" value="Genomic_DNA"/>
</dbReference>
<evidence type="ECO:0000256" key="9">
    <source>
        <dbReference type="ARBA" id="ARBA00049401"/>
    </source>
</evidence>
<keyword evidence="4" id="KW-0285">Flavoprotein</keyword>
<sequence>MTRSTHPKIQRFCERFGLQAPILLAPMAGLSPPALSIAVMQAGGMGACGALLMSPAAIADWATAVRTQHSGPFNMNLWIPDPAPVRDRAHEQRLRDFLGHWGPALGPDAGDATPPDFQAQCEAMLAVRPAVISSVMGLYPPDFVAALKAAGMTWFANVSTVTEALAAQAAGAEVIVAQGMEAGGHRGCFDAQQAESQLVGLFALLPAIVDAVTLPVVATGGIADARGIAAAIALGASAVQIGSGFMRCPEAQLPGAWAAAMAHAKPEDTVLTRAFSGRAGRSLITEYVRASQADNAPQPAPYPVQRSLTRAMREAAIQHNTLAGMQAWAGQASYLAQAKPAQQHLTELWADAQRLMP</sequence>
<evidence type="ECO:0000256" key="5">
    <source>
        <dbReference type="ARBA" id="ARBA00022643"/>
    </source>
</evidence>
<dbReference type="SUPFAM" id="SSF51412">
    <property type="entry name" value="Inosine monophosphate dehydrogenase (IMPDH)"/>
    <property type="match status" value="1"/>
</dbReference>
<dbReference type="InterPro" id="IPR004136">
    <property type="entry name" value="NMO"/>
</dbReference>
<comment type="cofactor">
    <cofactor evidence="1">
        <name>FMN</name>
        <dbReference type="ChEBI" id="CHEBI:58210"/>
    </cofactor>
</comment>
<keyword evidence="11" id="KW-1185">Reference proteome</keyword>
<dbReference type="PANTHER" id="PTHR42747">
    <property type="entry name" value="NITRONATE MONOOXYGENASE-RELATED"/>
    <property type="match status" value="1"/>
</dbReference>
<gene>
    <name evidence="10" type="ORF">DU000_10695</name>
</gene>
<reference evidence="10 11" key="1">
    <citation type="journal article" date="2018" name="Int. J. Syst. Evol. Microbiol.">
        <title>Parvibium lacunae gen. nov., sp. nov., a new member of the family Alcaligenaceae isolated from a freshwater pond.</title>
        <authorList>
            <person name="Chen W.M."/>
            <person name="Xie P.B."/>
            <person name="Hsu M.Y."/>
            <person name="Sheu S.Y."/>
        </authorList>
    </citation>
    <scope>NUCLEOTIDE SEQUENCE [LARGE SCALE GENOMIC DNA]</scope>
    <source>
        <strain evidence="10 11">KMB9</strain>
    </source>
</reference>
<evidence type="ECO:0000256" key="7">
    <source>
        <dbReference type="ARBA" id="ARBA00023033"/>
    </source>
</evidence>
<evidence type="ECO:0000313" key="11">
    <source>
        <dbReference type="Proteomes" id="UP000252357"/>
    </source>
</evidence>